<keyword evidence="3" id="KW-1185">Reference proteome</keyword>
<gene>
    <name evidence="2" type="ORF">CFK40_05930</name>
</gene>
<dbReference type="InterPro" id="IPR000871">
    <property type="entry name" value="Beta-lactam_class-A"/>
</dbReference>
<organism evidence="2 3">
    <name type="scientific">Virgibacillus necropolis</name>
    <dbReference type="NCBI Taxonomy" id="163877"/>
    <lineage>
        <taxon>Bacteria</taxon>
        <taxon>Bacillati</taxon>
        <taxon>Bacillota</taxon>
        <taxon>Bacilli</taxon>
        <taxon>Bacillales</taxon>
        <taxon>Bacillaceae</taxon>
        <taxon>Virgibacillus</taxon>
    </lineage>
</organism>
<evidence type="ECO:0000313" key="3">
    <source>
        <dbReference type="Proteomes" id="UP000204391"/>
    </source>
</evidence>
<keyword evidence="2" id="KW-0378">Hydrolase</keyword>
<dbReference type="Pfam" id="PF13354">
    <property type="entry name" value="Beta-lactamase2"/>
    <property type="match status" value="1"/>
</dbReference>
<accession>A0A221MAB5</accession>
<dbReference type="GO" id="GO:0046677">
    <property type="term" value="P:response to antibiotic"/>
    <property type="evidence" value="ECO:0007669"/>
    <property type="project" value="InterPro"/>
</dbReference>
<evidence type="ECO:0000313" key="2">
    <source>
        <dbReference type="EMBL" id="ASN04584.1"/>
    </source>
</evidence>
<dbReference type="RefSeq" id="WP_089531435.1">
    <property type="nucleotide sequence ID" value="NZ_CP022437.1"/>
</dbReference>
<sequence>MKQLINSIESITKQAGGTWGISLDDLDKKETWTSNEDELFYAASVIKVPILLAAFTAFDQRKFSLSDTVKLRKEDLVGGSGVLQHMTPGTRLTIYDLVTLMIIQSDNTATNMVIDLVGTKKIQQTMEDLGLENSRFYNKLMVVPANLEGRNLVTAADMTSMLKQMVMGEVVSMHACEQMIDMLKKQQLQNCLPARLPEQDSEIIGTPNEWELAHKTGSISRVCHDIGILYVGNRTMVVSILSKGVEDRTSPKVIADIGWEIYHYLKEDNYK</sequence>
<protein>
    <submittedName>
        <fullName evidence="2">Serine hydrolase</fullName>
    </submittedName>
</protein>
<dbReference type="GO" id="GO:0030655">
    <property type="term" value="P:beta-lactam antibiotic catabolic process"/>
    <property type="evidence" value="ECO:0007669"/>
    <property type="project" value="InterPro"/>
</dbReference>
<dbReference type="PANTHER" id="PTHR35333:SF3">
    <property type="entry name" value="BETA-LACTAMASE-TYPE TRANSPEPTIDASE FOLD CONTAINING PROTEIN"/>
    <property type="match status" value="1"/>
</dbReference>
<dbReference type="SUPFAM" id="SSF56601">
    <property type="entry name" value="beta-lactamase/transpeptidase-like"/>
    <property type="match status" value="1"/>
</dbReference>
<dbReference type="InterPro" id="IPR012338">
    <property type="entry name" value="Beta-lactam/transpept-like"/>
</dbReference>
<dbReference type="GO" id="GO:0008800">
    <property type="term" value="F:beta-lactamase activity"/>
    <property type="evidence" value="ECO:0007669"/>
    <property type="project" value="InterPro"/>
</dbReference>
<dbReference type="PANTHER" id="PTHR35333">
    <property type="entry name" value="BETA-LACTAMASE"/>
    <property type="match status" value="1"/>
</dbReference>
<dbReference type="InterPro" id="IPR045155">
    <property type="entry name" value="Beta-lactam_cat"/>
</dbReference>
<dbReference type="KEGG" id="vne:CFK40_05930"/>
<dbReference type="EMBL" id="CP022437">
    <property type="protein sequence ID" value="ASN04584.1"/>
    <property type="molecule type" value="Genomic_DNA"/>
</dbReference>
<proteinExistence type="predicted"/>
<reference evidence="2 3" key="1">
    <citation type="journal article" date="2003" name="Int. J. Syst. Evol. Microbiol.">
        <title>Virgibacillus carmonensis sp. nov., Virgibacillus necropolis sp. nov. and Virgibacillus picturae sp. nov., three novel species isolated from deteriorated mural paintings, transfer of the species of the genus salibacillus to Virgibacillus, as Virgibacillus marismortui comb. nov. and Virgibacillus salexigens comb. nov., and emended description of the genus Virgibacillus.</title>
        <authorList>
            <person name="Heyrman J."/>
            <person name="Logan N.A."/>
            <person name="Busse H.J."/>
            <person name="Balcaen A."/>
            <person name="Lebbe L."/>
            <person name="Rodriguez-Diaz M."/>
            <person name="Swings J."/>
            <person name="De Vos P."/>
        </authorList>
    </citation>
    <scope>NUCLEOTIDE SEQUENCE [LARGE SCALE GENOMIC DNA]</scope>
    <source>
        <strain evidence="2 3">LMG 19488</strain>
    </source>
</reference>
<dbReference type="Proteomes" id="UP000204391">
    <property type="component" value="Chromosome"/>
</dbReference>
<dbReference type="OrthoDB" id="9775096at2"/>
<dbReference type="AlphaFoldDB" id="A0A221MAB5"/>
<dbReference type="Gene3D" id="3.40.710.10">
    <property type="entry name" value="DD-peptidase/beta-lactamase superfamily"/>
    <property type="match status" value="1"/>
</dbReference>
<evidence type="ECO:0000259" key="1">
    <source>
        <dbReference type="Pfam" id="PF13354"/>
    </source>
</evidence>
<feature type="domain" description="Beta-lactamase class A catalytic" evidence="1">
    <location>
        <begin position="20"/>
        <end position="241"/>
    </location>
</feature>
<name>A0A221MAB5_9BACI</name>